<reference evidence="3" key="1">
    <citation type="journal article" date="2011" name="Proc. Natl. Acad. Sci. U.S.A.">
        <title>Obligate biotrophy features unraveled by the genomic analysis of rust fungi.</title>
        <authorList>
            <person name="Duplessis S."/>
            <person name="Cuomo C.A."/>
            <person name="Lin Y.-C."/>
            <person name="Aerts A."/>
            <person name="Tisserant E."/>
            <person name="Veneault-Fourrey C."/>
            <person name="Joly D.L."/>
            <person name="Hacquard S."/>
            <person name="Amselem J."/>
            <person name="Cantarel B.L."/>
            <person name="Chiu R."/>
            <person name="Coutinho P.M."/>
            <person name="Feau N."/>
            <person name="Field M."/>
            <person name="Frey P."/>
            <person name="Gelhaye E."/>
            <person name="Goldberg J."/>
            <person name="Grabherr M.G."/>
            <person name="Kodira C.D."/>
            <person name="Kohler A."/>
            <person name="Kuees U."/>
            <person name="Lindquist E.A."/>
            <person name="Lucas S.M."/>
            <person name="Mago R."/>
            <person name="Mauceli E."/>
            <person name="Morin E."/>
            <person name="Murat C."/>
            <person name="Pangilinan J.L."/>
            <person name="Park R."/>
            <person name="Pearson M."/>
            <person name="Quesneville H."/>
            <person name="Rouhier N."/>
            <person name="Sakthikumar S."/>
            <person name="Salamov A.A."/>
            <person name="Schmutz J."/>
            <person name="Selles B."/>
            <person name="Shapiro H."/>
            <person name="Tanguay P."/>
            <person name="Tuskan G.A."/>
            <person name="Henrissat B."/>
            <person name="Van de Peer Y."/>
            <person name="Rouze P."/>
            <person name="Ellis J.G."/>
            <person name="Dodds P.N."/>
            <person name="Schein J.E."/>
            <person name="Zhong S."/>
            <person name="Hamelin R.C."/>
            <person name="Grigoriev I.V."/>
            <person name="Szabo L.J."/>
            <person name="Martin F."/>
        </authorList>
    </citation>
    <scope>NUCLEOTIDE SEQUENCE [LARGE SCALE GENOMIC DNA]</scope>
    <source>
        <strain evidence="3">CRL 75-36-700-3 / race SCCL</strain>
    </source>
</reference>
<evidence type="ECO:0000256" key="1">
    <source>
        <dbReference type="SAM" id="SignalP"/>
    </source>
</evidence>
<feature type="signal peptide" evidence="1">
    <location>
        <begin position="1"/>
        <end position="29"/>
    </location>
</feature>
<dbReference type="RefSeq" id="XP_003890669.1">
    <property type="nucleotide sequence ID" value="XM_003890620.1"/>
</dbReference>
<dbReference type="InParanoid" id="H6QPA3"/>
<dbReference type="AlphaFoldDB" id="H6QPA3"/>
<accession>H6QPA3</accession>
<dbReference type="Proteomes" id="UP000008783">
    <property type="component" value="Unassembled WGS sequence"/>
</dbReference>
<sequence length="108" mass="11656">MMQSNIFLSSIPCMLLLVLIASLASYASAYHCEDIKPFPLAACMMTNYTTGELEGGGSRPGAPNRNDKFGCGDGFINTPLCCKIPFEKVDQKNVKDSCIFAPDGPARK</sequence>
<dbReference type="GeneID" id="13541504"/>
<feature type="chain" id="PRO_5003605537" description="Hydrophobin" evidence="1">
    <location>
        <begin position="30"/>
        <end position="108"/>
    </location>
</feature>
<dbReference type="EMBL" id="DS178264">
    <property type="protein sequence ID" value="EHS63608.1"/>
    <property type="molecule type" value="Genomic_DNA"/>
</dbReference>
<protein>
    <recommendedName>
        <fullName evidence="4">Hydrophobin</fullName>
    </recommendedName>
</protein>
<proteinExistence type="predicted"/>
<name>H6QPA3_PUCGT</name>
<evidence type="ECO:0008006" key="4">
    <source>
        <dbReference type="Google" id="ProtNLM"/>
    </source>
</evidence>
<keyword evidence="3" id="KW-1185">Reference proteome</keyword>
<dbReference type="HOGENOM" id="CLU_2198268_0_0_1"/>
<gene>
    <name evidence="2" type="ORF">PGTG_20702</name>
</gene>
<dbReference type="OrthoDB" id="2508734at2759"/>
<organism evidence="2 3">
    <name type="scientific">Puccinia graminis f. sp. tritici (strain CRL 75-36-700-3 / race SCCL)</name>
    <name type="common">Black stem rust fungus</name>
    <dbReference type="NCBI Taxonomy" id="418459"/>
    <lineage>
        <taxon>Eukaryota</taxon>
        <taxon>Fungi</taxon>
        <taxon>Dikarya</taxon>
        <taxon>Basidiomycota</taxon>
        <taxon>Pucciniomycotina</taxon>
        <taxon>Pucciniomycetes</taxon>
        <taxon>Pucciniales</taxon>
        <taxon>Pucciniaceae</taxon>
        <taxon>Puccinia</taxon>
    </lineage>
</organism>
<evidence type="ECO:0000313" key="3">
    <source>
        <dbReference type="Proteomes" id="UP000008783"/>
    </source>
</evidence>
<dbReference type="KEGG" id="pgr:PGTG_20702"/>
<evidence type="ECO:0000313" key="2">
    <source>
        <dbReference type="EMBL" id="EHS63608.1"/>
    </source>
</evidence>
<dbReference type="VEuPathDB" id="FungiDB:PGTG_20702"/>
<keyword evidence="1" id="KW-0732">Signal</keyword>